<dbReference type="InterPro" id="IPR001881">
    <property type="entry name" value="EGF-like_Ca-bd_dom"/>
</dbReference>
<evidence type="ECO:0000256" key="3">
    <source>
        <dbReference type="ARBA" id="ARBA00022729"/>
    </source>
</evidence>
<evidence type="ECO:0000256" key="5">
    <source>
        <dbReference type="ARBA" id="ARBA00023157"/>
    </source>
</evidence>
<dbReference type="EMBL" id="DUZY01000002">
    <property type="protein sequence ID" value="DAD29450.1"/>
    <property type="molecule type" value="Genomic_DNA"/>
</dbReference>
<keyword evidence="3 7" id="KW-0732">Signal</keyword>
<evidence type="ECO:0000256" key="1">
    <source>
        <dbReference type="ARBA" id="ARBA00004167"/>
    </source>
</evidence>
<dbReference type="SMART" id="SM00181">
    <property type="entry name" value="EGF"/>
    <property type="match status" value="2"/>
</dbReference>
<evidence type="ECO:0000256" key="4">
    <source>
        <dbReference type="ARBA" id="ARBA00022737"/>
    </source>
</evidence>
<dbReference type="Proteomes" id="UP000607653">
    <property type="component" value="Unassembled WGS sequence"/>
</dbReference>
<dbReference type="SUPFAM" id="SSF57196">
    <property type="entry name" value="EGF/Laminin"/>
    <property type="match status" value="1"/>
</dbReference>
<keyword evidence="4" id="KW-0677">Repeat</keyword>
<dbReference type="CDD" id="cd00054">
    <property type="entry name" value="EGF_CA"/>
    <property type="match status" value="1"/>
</dbReference>
<comment type="caution">
    <text evidence="9">The sequence shown here is derived from an EMBL/GenBank/DDBJ whole genome shotgun (WGS) entry which is preliminary data.</text>
</comment>
<dbReference type="FunFam" id="2.10.25.10:FF:000038">
    <property type="entry name" value="Fibrillin 2"/>
    <property type="match status" value="1"/>
</dbReference>
<evidence type="ECO:0000256" key="7">
    <source>
        <dbReference type="SAM" id="SignalP"/>
    </source>
</evidence>
<organism evidence="9 10">
    <name type="scientific">Nelumbo nucifera</name>
    <name type="common">Sacred lotus</name>
    <dbReference type="NCBI Taxonomy" id="4432"/>
    <lineage>
        <taxon>Eukaryota</taxon>
        <taxon>Viridiplantae</taxon>
        <taxon>Streptophyta</taxon>
        <taxon>Embryophyta</taxon>
        <taxon>Tracheophyta</taxon>
        <taxon>Spermatophyta</taxon>
        <taxon>Magnoliopsida</taxon>
        <taxon>Proteales</taxon>
        <taxon>Nelumbonaceae</taxon>
        <taxon>Nelumbo</taxon>
    </lineage>
</organism>
<dbReference type="InterPro" id="IPR000152">
    <property type="entry name" value="EGF-type_Asp/Asn_hydroxyl_site"/>
</dbReference>
<keyword evidence="10" id="KW-1185">Reference proteome</keyword>
<dbReference type="Pfam" id="PF07645">
    <property type="entry name" value="EGF_CA"/>
    <property type="match status" value="1"/>
</dbReference>
<dbReference type="InterPro" id="IPR018097">
    <property type="entry name" value="EGF_Ca-bd_CS"/>
</dbReference>
<dbReference type="SMART" id="SM00179">
    <property type="entry name" value="EGF_CA"/>
    <property type="match status" value="1"/>
</dbReference>
<dbReference type="PANTHER" id="PTHR33491">
    <property type="entry name" value="OSJNBA0016N04.9 PROTEIN"/>
    <property type="match status" value="1"/>
</dbReference>
<evidence type="ECO:0000256" key="2">
    <source>
        <dbReference type="ARBA" id="ARBA00022536"/>
    </source>
</evidence>
<comment type="subcellular location">
    <subcellularLocation>
        <location evidence="1">Membrane</location>
        <topology evidence="1">Single-pass membrane protein</topology>
    </subcellularLocation>
</comment>
<dbReference type="Gene3D" id="2.10.25.10">
    <property type="entry name" value="Laminin"/>
    <property type="match status" value="2"/>
</dbReference>
<evidence type="ECO:0000313" key="9">
    <source>
        <dbReference type="EMBL" id="DAD29450.1"/>
    </source>
</evidence>
<feature type="signal peptide" evidence="7">
    <location>
        <begin position="1"/>
        <end position="20"/>
    </location>
</feature>
<keyword evidence="2 6" id="KW-0245">EGF-like domain</keyword>
<dbReference type="GO" id="GO:0016020">
    <property type="term" value="C:membrane"/>
    <property type="evidence" value="ECO:0007669"/>
    <property type="project" value="UniProtKB-SubCell"/>
</dbReference>
<dbReference type="Pfam" id="PF13947">
    <property type="entry name" value="GUB_WAK_bind"/>
    <property type="match status" value="1"/>
</dbReference>
<dbReference type="InterPro" id="IPR025287">
    <property type="entry name" value="WAK_GUB"/>
</dbReference>
<gene>
    <name evidence="9" type="ORF">HUJ06_030918</name>
</gene>
<proteinExistence type="predicted"/>
<dbReference type="PROSITE" id="PS01187">
    <property type="entry name" value="EGF_CA"/>
    <property type="match status" value="1"/>
</dbReference>
<evidence type="ECO:0000259" key="8">
    <source>
        <dbReference type="PROSITE" id="PS50026"/>
    </source>
</evidence>
<keyword evidence="5" id="KW-1015">Disulfide bond</keyword>
<dbReference type="InterPro" id="IPR000742">
    <property type="entry name" value="EGF"/>
</dbReference>
<dbReference type="AlphaFoldDB" id="A0A822YA40"/>
<sequence length="390" mass="43577">MVLQVVLLLFLLSSFCPATATFSSSASAKSVEAKPNCPDKCGNITVPYPFGFGDNTNCYREGFRLSCNHTFTPPKLFAPDILILVNTDQDRFYDEEDKEMEVKEISLLQGQLHVYSFMDYNCSNHSLVVSPNMSSILIYLRNTPYTFSDTRNIFTAIGCNTRAYIDSRNESTLWYRNFRFQYGCSNACEGMEETLNGSYPGMGYCQITIPKGLKYIWGTLEYFDNSSSGFNPCAYSFIADKEWYNFSIADLSGFDFYTRNRGMVPAILDWAIENDSCENITLRNSTTYACGNNTHCYKSPNGLGYLCKCLKGYGGNPYLQHGCQDINECSNSTMNDCSSPGICTNMPGTYKCSCPPGTEGDGKRIGRGCIPLPPSKTKHWVIQLSIGNII</sequence>
<accession>A0A822YA40</accession>
<evidence type="ECO:0000256" key="6">
    <source>
        <dbReference type="PROSITE-ProRule" id="PRU00076"/>
    </source>
</evidence>
<reference evidence="9 10" key="1">
    <citation type="journal article" date="2020" name="Mol. Biol. Evol.">
        <title>Distinct Expression and Methylation Patterns for Genes with Different Fates following a Single Whole-Genome Duplication in Flowering Plants.</title>
        <authorList>
            <person name="Shi T."/>
            <person name="Rahmani R.S."/>
            <person name="Gugger P.F."/>
            <person name="Wang M."/>
            <person name="Li H."/>
            <person name="Zhang Y."/>
            <person name="Li Z."/>
            <person name="Wang Q."/>
            <person name="Van de Peer Y."/>
            <person name="Marchal K."/>
            <person name="Chen J."/>
        </authorList>
    </citation>
    <scope>NUCLEOTIDE SEQUENCE [LARGE SCALE GENOMIC DNA]</scope>
    <source>
        <tissue evidence="9">Leaf</tissue>
    </source>
</reference>
<feature type="chain" id="PRO_5032928554" description="EGF-like domain-containing protein" evidence="7">
    <location>
        <begin position="21"/>
        <end position="390"/>
    </location>
</feature>
<dbReference type="PROSITE" id="PS50026">
    <property type="entry name" value="EGF_3"/>
    <property type="match status" value="1"/>
</dbReference>
<dbReference type="GO" id="GO:0030247">
    <property type="term" value="F:polysaccharide binding"/>
    <property type="evidence" value="ECO:0007669"/>
    <property type="project" value="InterPro"/>
</dbReference>
<dbReference type="InterPro" id="IPR049883">
    <property type="entry name" value="NOTCH1_EGF-like"/>
</dbReference>
<evidence type="ECO:0000313" key="10">
    <source>
        <dbReference type="Proteomes" id="UP000607653"/>
    </source>
</evidence>
<feature type="domain" description="EGF-like" evidence="8">
    <location>
        <begin position="325"/>
        <end position="361"/>
    </location>
</feature>
<name>A0A822YA40_NELNU</name>
<dbReference type="PROSITE" id="PS00010">
    <property type="entry name" value="ASX_HYDROXYL"/>
    <property type="match status" value="1"/>
</dbReference>
<comment type="caution">
    <text evidence="6">Lacks conserved residue(s) required for the propagation of feature annotation.</text>
</comment>
<dbReference type="GO" id="GO:0005509">
    <property type="term" value="F:calcium ion binding"/>
    <property type="evidence" value="ECO:0007669"/>
    <property type="project" value="InterPro"/>
</dbReference>
<protein>
    <recommendedName>
        <fullName evidence="8">EGF-like domain-containing protein</fullName>
    </recommendedName>
</protein>